<dbReference type="EMBL" id="BCWF01000001">
    <property type="protein sequence ID" value="GAT18515.1"/>
    <property type="molecule type" value="Genomic_DNA"/>
</dbReference>
<gene>
    <name evidence="1" type="ORF">RIB2604_00100080</name>
</gene>
<dbReference type="VEuPathDB" id="FungiDB:ASPFODRAFT_720171"/>
<accession>A0A146EWZ9</accession>
<comment type="caution">
    <text evidence="1">The sequence shown here is derived from an EMBL/GenBank/DDBJ whole genome shotgun (WGS) entry which is preliminary data.</text>
</comment>
<keyword evidence="1" id="KW-0503">Monooxygenase</keyword>
<dbReference type="Proteomes" id="UP000075230">
    <property type="component" value="Unassembled WGS sequence"/>
</dbReference>
<name>A0A146EWZ9_ASPKA</name>
<sequence length="186" mass="21332">MLTVKTVFSAQYSAVFGISKPTPGMKIGHCNRTFAHGFSFFNAVGRNGQIFWFVFRDMGKVYGEKDIPRLDQSKIEDDMAPFFNKYVAEGVRFRDIFENRVRCSHVPIEEGFLNQWVWKRYACIGDSVHKVQRERGDGECRVPGKYNRCYGASQHILRLIPSSDFSLLGRLGWIQIATHEATLRVG</sequence>
<organism evidence="1 2">
    <name type="scientific">Aspergillus kawachii</name>
    <name type="common">White koji mold</name>
    <name type="synonym">Aspergillus awamori var. kawachi</name>
    <dbReference type="NCBI Taxonomy" id="1069201"/>
    <lineage>
        <taxon>Eukaryota</taxon>
        <taxon>Fungi</taxon>
        <taxon>Dikarya</taxon>
        <taxon>Ascomycota</taxon>
        <taxon>Pezizomycotina</taxon>
        <taxon>Eurotiomycetes</taxon>
        <taxon>Eurotiomycetidae</taxon>
        <taxon>Eurotiales</taxon>
        <taxon>Aspergillaceae</taxon>
        <taxon>Aspergillus</taxon>
        <taxon>Aspergillus subgen. Circumdati</taxon>
    </lineage>
</organism>
<evidence type="ECO:0000313" key="1">
    <source>
        <dbReference type="EMBL" id="GAT18515.1"/>
    </source>
</evidence>
<evidence type="ECO:0000313" key="2">
    <source>
        <dbReference type="Proteomes" id="UP000075230"/>
    </source>
</evidence>
<dbReference type="PANTHER" id="PTHR47356">
    <property type="entry name" value="FAD-DEPENDENT MONOOXYGENASE ASQG-RELATED"/>
    <property type="match status" value="1"/>
</dbReference>
<dbReference type="InterPro" id="IPR050562">
    <property type="entry name" value="FAD_mOase_fung"/>
</dbReference>
<reference evidence="1 2" key="1">
    <citation type="journal article" date="2016" name="DNA Res.">
        <title>Genome sequence of Aspergillus luchuensis NBRC 4314.</title>
        <authorList>
            <person name="Yamada O."/>
            <person name="Machida M."/>
            <person name="Hosoyama A."/>
            <person name="Goto M."/>
            <person name="Takahashi T."/>
            <person name="Futagami T."/>
            <person name="Yamagata Y."/>
            <person name="Takeuchi M."/>
            <person name="Kobayashi T."/>
            <person name="Koike H."/>
            <person name="Abe K."/>
            <person name="Asai K."/>
            <person name="Arita M."/>
            <person name="Fujita N."/>
            <person name="Fukuda K."/>
            <person name="Higa K."/>
            <person name="Horikawa H."/>
            <person name="Ishikawa T."/>
            <person name="Jinno K."/>
            <person name="Kato Y."/>
            <person name="Kirimura K."/>
            <person name="Mizutani O."/>
            <person name="Nakasone K."/>
            <person name="Sano M."/>
            <person name="Shiraishi Y."/>
            <person name="Tsukahara M."/>
            <person name="Gomi K."/>
        </authorList>
    </citation>
    <scope>NUCLEOTIDE SEQUENCE [LARGE SCALE GENOMIC DNA]</scope>
    <source>
        <strain evidence="1 2">RIB 2604</strain>
    </source>
</reference>
<reference evidence="2" key="2">
    <citation type="submission" date="2016-02" db="EMBL/GenBank/DDBJ databases">
        <title>Genome sequencing of Aspergillus luchuensis NBRC 4314.</title>
        <authorList>
            <person name="Yamada O."/>
        </authorList>
    </citation>
    <scope>NUCLEOTIDE SEQUENCE [LARGE SCALE GENOMIC DNA]</scope>
    <source>
        <strain evidence="2">RIB 2604</strain>
    </source>
</reference>
<dbReference type="PANTHER" id="PTHR47356:SF2">
    <property type="entry name" value="FAD-BINDING DOMAIN-CONTAINING PROTEIN-RELATED"/>
    <property type="match status" value="1"/>
</dbReference>
<dbReference type="GO" id="GO:0004497">
    <property type="term" value="F:monooxygenase activity"/>
    <property type="evidence" value="ECO:0007669"/>
    <property type="project" value="UniProtKB-KW"/>
</dbReference>
<dbReference type="AlphaFoldDB" id="A0A146EWZ9"/>
<keyword evidence="1" id="KW-0560">Oxidoreductase</keyword>
<protein>
    <submittedName>
        <fullName evidence="1">Monooxygenase</fullName>
    </submittedName>
</protein>
<proteinExistence type="predicted"/>